<feature type="compositionally biased region" description="Low complexity" evidence="1">
    <location>
        <begin position="264"/>
        <end position="332"/>
    </location>
</feature>
<feature type="region of interest" description="Disordered" evidence="1">
    <location>
        <begin position="1"/>
        <end position="82"/>
    </location>
</feature>
<feature type="compositionally biased region" description="Low complexity" evidence="1">
    <location>
        <begin position="544"/>
        <end position="557"/>
    </location>
</feature>
<comment type="caution">
    <text evidence="3">The sequence shown here is derived from an EMBL/GenBank/DDBJ whole genome shotgun (WGS) entry which is preliminary data.</text>
</comment>
<dbReference type="AlphaFoldDB" id="A0A6H9YU44"/>
<keyword evidence="4" id="KW-1185">Reference proteome</keyword>
<dbReference type="RefSeq" id="WP_151558910.1">
    <property type="nucleotide sequence ID" value="NZ_WBMT01000002.1"/>
</dbReference>
<reference evidence="3 4" key="1">
    <citation type="submission" date="2019-09" db="EMBL/GenBank/DDBJ databases">
        <title>Actinomadura physcomitrii sp. nov., a novel actinomycete isolated from moss [Physcomitrium sphaericum (Ludw) Fuernr].</title>
        <authorList>
            <person name="Zhuang X."/>
            <person name="Liu C."/>
        </authorList>
    </citation>
    <scope>NUCLEOTIDE SEQUENCE [LARGE SCALE GENOMIC DNA]</scope>
    <source>
        <strain evidence="3 4">HMC1</strain>
    </source>
</reference>
<accession>A0A6H9YU44</accession>
<keyword evidence="2" id="KW-0812">Transmembrane</keyword>
<feature type="region of interest" description="Disordered" evidence="1">
    <location>
        <begin position="95"/>
        <end position="370"/>
    </location>
</feature>
<feature type="compositionally biased region" description="Pro residues" evidence="1">
    <location>
        <begin position="558"/>
        <end position="567"/>
    </location>
</feature>
<evidence type="ECO:0000313" key="3">
    <source>
        <dbReference type="EMBL" id="KAB2351804.1"/>
    </source>
</evidence>
<feature type="compositionally biased region" description="Low complexity" evidence="1">
    <location>
        <begin position="349"/>
        <end position="367"/>
    </location>
</feature>
<dbReference type="OrthoDB" id="3479396at2"/>
<evidence type="ECO:0000256" key="1">
    <source>
        <dbReference type="SAM" id="MobiDB-lite"/>
    </source>
</evidence>
<evidence type="ECO:0000256" key="2">
    <source>
        <dbReference type="SAM" id="Phobius"/>
    </source>
</evidence>
<feature type="compositionally biased region" description="Low complexity" evidence="1">
    <location>
        <begin position="205"/>
        <end position="227"/>
    </location>
</feature>
<organism evidence="3 4">
    <name type="scientific">Actinomadura rudentiformis</name>
    <dbReference type="NCBI Taxonomy" id="359158"/>
    <lineage>
        <taxon>Bacteria</taxon>
        <taxon>Bacillati</taxon>
        <taxon>Actinomycetota</taxon>
        <taxon>Actinomycetes</taxon>
        <taxon>Streptosporangiales</taxon>
        <taxon>Thermomonosporaceae</taxon>
        <taxon>Actinomadura</taxon>
    </lineage>
</organism>
<keyword evidence="2" id="KW-1133">Transmembrane helix</keyword>
<feature type="compositionally biased region" description="Basic and acidic residues" evidence="1">
    <location>
        <begin position="1"/>
        <end position="11"/>
    </location>
</feature>
<protein>
    <submittedName>
        <fullName evidence="3">Uncharacterized protein</fullName>
    </submittedName>
</protein>
<feature type="compositionally biased region" description="Polar residues" evidence="1">
    <location>
        <begin position="188"/>
        <end position="201"/>
    </location>
</feature>
<dbReference type="EMBL" id="WBMT01000002">
    <property type="protein sequence ID" value="KAB2351804.1"/>
    <property type="molecule type" value="Genomic_DNA"/>
</dbReference>
<proteinExistence type="predicted"/>
<feature type="transmembrane region" description="Helical" evidence="2">
    <location>
        <begin position="513"/>
        <end position="534"/>
    </location>
</feature>
<gene>
    <name evidence="3" type="ORF">F8566_06240</name>
</gene>
<feature type="region of interest" description="Disordered" evidence="1">
    <location>
        <begin position="537"/>
        <end position="575"/>
    </location>
</feature>
<dbReference type="Proteomes" id="UP000468735">
    <property type="component" value="Unassembled WGS sequence"/>
</dbReference>
<keyword evidence="2" id="KW-0472">Membrane</keyword>
<sequence length="737" mass="73957">MSGPEEPREPAEEAGTPPVPASPAPPSFGQADGPADAIGFSPFGLEKPWWAAAETEEPEPSINISRTEEPETAPPTFDTLVAGVGVPSVDTRRAVPAEPIVQRPSQTFSDTDPDGIPVITPSTGEPADTDEAPGTAKTDLPSDVPSASQAKETGMAPTVGEPPNAGVAATNDHENVATGTDKLVATGVATTTGEPPNTGAPTNPGATASASEATSTTTTGHANEATGIGIADALGVPPNTDEAPGTDKTDHSWDVSSASEPADTGTPTGTSQPTSTGTTASTAATEHTHNTTTIGKPPDTGRTTDTDTAPATGTPPDAGRAASLGEAASTAAVDHASEATRAGRPTDVGEAANTGTAATTSGPPDAGRAVGFGEAASKAATDHADEATDVGEAANRGASADAGVSADTDVAGVGHAGEADGRVEGGEPRFMAAPVLVPDAILPAGIAPPTDSSVVPVQPEAEAEEQAGPTIITPVYHAEGGQSIDAEDSPAEQGFPLGFGPDDRPASRGNRKALLIVGAVAGALLATAATFAVIGGTSDDSKTAASPSPSRAAVKPSPVVPPAPPPVDISSEKTDPQPLALAEAYPSGAVDLGGRAYVRDRSSVNHRCSLAARGVMADALTREGCRSVVRVTYLDRGKALAVTTGIAAMPDKDAALKASKAGSPSRYEWFRGMAGRRSQSIDQAGGFAVSTVRGRYIIYAYAQYADGKRAQPDDQTLKTAAQQFVDYSVRPIDARAT</sequence>
<evidence type="ECO:0000313" key="4">
    <source>
        <dbReference type="Proteomes" id="UP000468735"/>
    </source>
</evidence>
<name>A0A6H9YU44_9ACTN</name>
<feature type="compositionally biased region" description="Pro residues" evidence="1">
    <location>
        <begin position="17"/>
        <end position="26"/>
    </location>
</feature>